<feature type="transmembrane region" description="Helical" evidence="8">
    <location>
        <begin position="274"/>
        <end position="296"/>
    </location>
</feature>
<protein>
    <submittedName>
        <fullName evidence="9">Spore gernimation protein</fullName>
    </submittedName>
</protein>
<feature type="transmembrane region" description="Helical" evidence="8">
    <location>
        <begin position="308"/>
        <end position="327"/>
    </location>
</feature>
<accession>A0A3N9UEW1</accession>
<evidence type="ECO:0000256" key="5">
    <source>
        <dbReference type="ARBA" id="ARBA00022692"/>
    </source>
</evidence>
<sequence length="367" mass="41402">MMKNVKISSSQFLVLVTLFSVGTSVLIVPSALAAKAKQDAWVVAIVSTVIGLFIIWLFCLLAQWFPQLTFVQMNEKILGKWLGKVASLLFVLMCLLYASTLLYYSATFLNTHLMPNTPMAALNILMVFVIVMGVRLGLETIARSAELLIFWFFFLFILLLIFITPEVKVENIQPILESSPKTILQTSITLLEVTAINAIVLLMIFPAFINNIKQAKKAFFIGNLLSGFIIIILTFYCVSVLGVYSTESELYPGYELAQRINIGGFIQRIEAFMAAQWIIALYFKTTLYFYGAVYGFAQIMNLKEYRSLTTPFGIIVVVLSLIIYPNVVYLQDWIATTGILFSYSIGLFLPLLLIVVYVIRKKLMKQI</sequence>
<dbReference type="NCBIfam" id="TIGR00912">
    <property type="entry name" value="2A0309"/>
    <property type="match status" value="1"/>
</dbReference>
<feature type="transmembrane region" description="Helical" evidence="8">
    <location>
        <begin position="333"/>
        <end position="359"/>
    </location>
</feature>
<dbReference type="Pfam" id="PF03845">
    <property type="entry name" value="Spore_permease"/>
    <property type="match status" value="1"/>
</dbReference>
<keyword evidence="4" id="KW-0309">Germination</keyword>
<dbReference type="InterPro" id="IPR004761">
    <property type="entry name" value="Spore_GerAB"/>
</dbReference>
<dbReference type="GO" id="GO:0009847">
    <property type="term" value="P:spore germination"/>
    <property type="evidence" value="ECO:0007669"/>
    <property type="project" value="InterPro"/>
</dbReference>
<dbReference type="GO" id="GO:0016020">
    <property type="term" value="C:membrane"/>
    <property type="evidence" value="ECO:0007669"/>
    <property type="project" value="UniProtKB-SubCell"/>
</dbReference>
<evidence type="ECO:0000256" key="3">
    <source>
        <dbReference type="ARBA" id="ARBA00022448"/>
    </source>
</evidence>
<comment type="subcellular location">
    <subcellularLocation>
        <location evidence="1">Membrane</location>
        <topology evidence="1">Multi-pass membrane protein</topology>
    </subcellularLocation>
</comment>
<evidence type="ECO:0000256" key="8">
    <source>
        <dbReference type="SAM" id="Phobius"/>
    </source>
</evidence>
<name>A0A3N9UEW1_9BACI</name>
<comment type="caution">
    <text evidence="9">The sequence shown here is derived from an EMBL/GenBank/DDBJ whole genome shotgun (WGS) entry which is preliminary data.</text>
</comment>
<feature type="transmembrane region" description="Helical" evidence="8">
    <location>
        <begin position="85"/>
        <end position="106"/>
    </location>
</feature>
<dbReference type="PANTHER" id="PTHR34975:SF2">
    <property type="entry name" value="SPORE GERMINATION PROTEIN A2"/>
    <property type="match status" value="1"/>
</dbReference>
<evidence type="ECO:0000256" key="7">
    <source>
        <dbReference type="ARBA" id="ARBA00023136"/>
    </source>
</evidence>
<feature type="transmembrane region" description="Helical" evidence="8">
    <location>
        <begin position="183"/>
        <end position="208"/>
    </location>
</feature>
<keyword evidence="5 8" id="KW-0812">Transmembrane</keyword>
<feature type="transmembrane region" description="Helical" evidence="8">
    <location>
        <begin position="220"/>
        <end position="244"/>
    </location>
</feature>
<reference evidence="9 10" key="1">
    <citation type="journal article" date="2013" name="J. Microbiol.">
        <title>Lysinibacillus chungkukjangi sp. nov., isolated from Chungkukjang, Korean fermented soybean food.</title>
        <authorList>
            <person name="Kim S.J."/>
            <person name="Jang Y.H."/>
            <person name="Hamada M."/>
            <person name="Ahn J.H."/>
            <person name="Weon H.Y."/>
            <person name="Suzuki K."/>
            <person name="Whang K.S."/>
            <person name="Kwon S.W."/>
        </authorList>
    </citation>
    <scope>NUCLEOTIDE SEQUENCE [LARGE SCALE GENOMIC DNA]</scope>
    <source>
        <strain evidence="9 10">MCCC 1A12701</strain>
    </source>
</reference>
<evidence type="ECO:0000313" key="9">
    <source>
        <dbReference type="EMBL" id="RQW74769.1"/>
    </source>
</evidence>
<evidence type="ECO:0000256" key="2">
    <source>
        <dbReference type="ARBA" id="ARBA00007998"/>
    </source>
</evidence>
<dbReference type="OrthoDB" id="2078716at2"/>
<evidence type="ECO:0000256" key="6">
    <source>
        <dbReference type="ARBA" id="ARBA00022989"/>
    </source>
</evidence>
<keyword evidence="6 8" id="KW-1133">Transmembrane helix</keyword>
<keyword evidence="7 8" id="KW-0472">Membrane</keyword>
<gene>
    <name evidence="9" type="ORF">EBB45_09195</name>
</gene>
<dbReference type="EMBL" id="RRCT01000007">
    <property type="protein sequence ID" value="RQW74769.1"/>
    <property type="molecule type" value="Genomic_DNA"/>
</dbReference>
<feature type="transmembrane region" description="Helical" evidence="8">
    <location>
        <begin position="145"/>
        <end position="163"/>
    </location>
</feature>
<evidence type="ECO:0000256" key="4">
    <source>
        <dbReference type="ARBA" id="ARBA00022544"/>
    </source>
</evidence>
<comment type="similarity">
    <text evidence="2">Belongs to the amino acid-polyamine-organocation (APC) superfamily. Spore germination protein (SGP) (TC 2.A.3.9) family.</text>
</comment>
<organism evidence="9 10">
    <name type="scientific">Lysinibacillus composti</name>
    <dbReference type="NCBI Taxonomy" id="720633"/>
    <lineage>
        <taxon>Bacteria</taxon>
        <taxon>Bacillati</taxon>
        <taxon>Bacillota</taxon>
        <taxon>Bacilli</taxon>
        <taxon>Bacillales</taxon>
        <taxon>Bacillaceae</taxon>
        <taxon>Lysinibacillus</taxon>
    </lineage>
</organism>
<dbReference type="AlphaFoldDB" id="A0A3N9UEW1"/>
<proteinExistence type="inferred from homology"/>
<feature type="transmembrane region" description="Helical" evidence="8">
    <location>
        <begin position="118"/>
        <end position="138"/>
    </location>
</feature>
<keyword evidence="10" id="KW-1185">Reference proteome</keyword>
<dbReference type="PANTHER" id="PTHR34975">
    <property type="entry name" value="SPORE GERMINATION PROTEIN A2"/>
    <property type="match status" value="1"/>
</dbReference>
<evidence type="ECO:0000313" key="10">
    <source>
        <dbReference type="Proteomes" id="UP000274033"/>
    </source>
</evidence>
<keyword evidence="3" id="KW-0813">Transport</keyword>
<dbReference type="Proteomes" id="UP000274033">
    <property type="component" value="Unassembled WGS sequence"/>
</dbReference>
<evidence type="ECO:0000256" key="1">
    <source>
        <dbReference type="ARBA" id="ARBA00004141"/>
    </source>
</evidence>
<feature type="transmembrane region" description="Helical" evidence="8">
    <location>
        <begin position="43"/>
        <end position="65"/>
    </location>
</feature>